<dbReference type="Gene3D" id="2.40.128.640">
    <property type="match status" value="1"/>
</dbReference>
<proteinExistence type="predicted"/>
<dbReference type="EMBL" id="JAMTCD010000007">
    <property type="protein sequence ID" value="MCT7941726.1"/>
    <property type="molecule type" value="Genomic_DNA"/>
</dbReference>
<dbReference type="Pfam" id="PF04170">
    <property type="entry name" value="NlpE"/>
    <property type="match status" value="1"/>
</dbReference>
<protein>
    <submittedName>
        <fullName evidence="1">Copper resistance protein NlpE</fullName>
    </submittedName>
</protein>
<dbReference type="AlphaFoldDB" id="A0A9X2WM80"/>
<sequence>MRLLTVLLIACGAVLTGCDSPNTVAGPDETTSINADTARTSLDWNGIYKGTVPCADCEGTDVFLELKHDGTYMQSLSYIGKMSATVMDEGEISWNSAGNEITIKEMRYFVAENRLVLVNDDSATEQKVYTLYKEPAL</sequence>
<accession>A0A9X2WM80</accession>
<evidence type="ECO:0000313" key="1">
    <source>
        <dbReference type="EMBL" id="MCT7941726.1"/>
    </source>
</evidence>
<evidence type="ECO:0000313" key="2">
    <source>
        <dbReference type="Proteomes" id="UP001155546"/>
    </source>
</evidence>
<organism evidence="1 2">
    <name type="scientific">Shewanella holmiensis</name>
    <dbReference type="NCBI Taxonomy" id="2952222"/>
    <lineage>
        <taxon>Bacteria</taxon>
        <taxon>Pseudomonadati</taxon>
        <taxon>Pseudomonadota</taxon>
        <taxon>Gammaproteobacteria</taxon>
        <taxon>Alteromonadales</taxon>
        <taxon>Shewanellaceae</taxon>
        <taxon>Shewanella</taxon>
    </lineage>
</organism>
<dbReference type="Proteomes" id="UP001155546">
    <property type="component" value="Unassembled WGS sequence"/>
</dbReference>
<comment type="caution">
    <text evidence="1">The sequence shown here is derived from an EMBL/GenBank/DDBJ whole genome shotgun (WGS) entry which is preliminary data.</text>
</comment>
<name>A0A9X2WM80_9GAMM</name>
<gene>
    <name evidence="1" type="ORF">NE535_07940</name>
</gene>
<dbReference type="InterPro" id="IPR007298">
    <property type="entry name" value="Cu-R_lipoprotein_NlpE"/>
</dbReference>
<reference evidence="1" key="1">
    <citation type="journal article" date="2023" name="Int. J. Syst. Evol. Microbiol.">
        <title>&lt;i&gt;Shewanella septentrionalis&lt;/i&gt; sp. nov. and &lt;i&gt;Shewanella holmiensis&lt;/i&gt; sp. nov., isolated from Baltic Sea water and sediments.</title>
        <authorList>
            <person name="Martin-Rodriguez A.J."/>
            <person name="Thorell K."/>
            <person name="Joffre E."/>
            <person name="Jensie-Markopoulos S."/>
            <person name="Moore E.R.B."/>
            <person name="Sjoling A."/>
        </authorList>
    </citation>
    <scope>NUCLEOTIDE SEQUENCE</scope>
    <source>
        <strain evidence="1">SP1S2-7</strain>
    </source>
</reference>
<dbReference type="PROSITE" id="PS51257">
    <property type="entry name" value="PROKAR_LIPOPROTEIN"/>
    <property type="match status" value="1"/>
</dbReference>
<dbReference type="RefSeq" id="WP_261298110.1">
    <property type="nucleotide sequence ID" value="NZ_JAMTCD010000007.1"/>
</dbReference>
<keyword evidence="2" id="KW-1185">Reference proteome</keyword>